<dbReference type="EMBL" id="JAEKNR010000105">
    <property type="protein sequence ID" value="MBJ7598369.1"/>
    <property type="molecule type" value="Genomic_DNA"/>
</dbReference>
<gene>
    <name evidence="6" type="ORF">JF922_09830</name>
</gene>
<dbReference type="GO" id="GO:0032259">
    <property type="term" value="P:methylation"/>
    <property type="evidence" value="ECO:0007669"/>
    <property type="project" value="UniProtKB-KW"/>
</dbReference>
<dbReference type="InterPro" id="IPR013216">
    <property type="entry name" value="Methyltransf_11"/>
</dbReference>
<name>A0A934N975_9BACT</name>
<organism evidence="6 7">
    <name type="scientific">Candidatus Nephthysia bennettiae</name>
    <dbReference type="NCBI Taxonomy" id="3127016"/>
    <lineage>
        <taxon>Bacteria</taxon>
        <taxon>Bacillati</taxon>
        <taxon>Candidatus Dormiibacterota</taxon>
        <taxon>Candidatus Dormibacteria</taxon>
        <taxon>Candidatus Dormibacterales</taxon>
        <taxon>Candidatus Dormibacteraceae</taxon>
        <taxon>Candidatus Nephthysia</taxon>
    </lineage>
</organism>
<dbReference type="InterPro" id="IPR051052">
    <property type="entry name" value="Diverse_substrate_MTase"/>
</dbReference>
<keyword evidence="4" id="KW-1133">Transmembrane helix</keyword>
<sequence length="359" mass="41291">MQTCTPPDSTVYYSSTYWNDLPPVIEHISEMCTGDRSKWWVPGFKERYCEHAPFERGLFLACGNGWVEREFVDWGIVRRATAFDYSTELLAFAERERGNREIDYFQADANTIDFEPESFDLIVNVGALHHVQYLDRLCRILGKALKPDGVFVGYDYVGPSRNQYSRPHWRLIETTNETLPPFLRKDRLTYPHLPTMVATDPTEAIHSDLQPAVLGRYFSTIERHDLGGGLAYEILSHNAKPESVPALELAPALDKLLELDRTLTASGTIPTLFSYYVLRARKQTPAAAELDRFRHQENRREALAGRFLGAYSVGGFFQLFLNHQYYRLRSRTGLQGRLRQVAGGVRRRLRRALGRGRRR</sequence>
<dbReference type="GO" id="GO:0008168">
    <property type="term" value="F:methyltransferase activity"/>
    <property type="evidence" value="ECO:0007669"/>
    <property type="project" value="UniProtKB-KW"/>
</dbReference>
<reference evidence="6" key="1">
    <citation type="submission" date="2020-10" db="EMBL/GenBank/DDBJ databases">
        <title>Ca. Dormibacterota MAGs.</title>
        <authorList>
            <person name="Montgomery K."/>
        </authorList>
    </citation>
    <scope>NUCLEOTIDE SEQUENCE [LARGE SCALE GENOMIC DNA]</scope>
    <source>
        <strain evidence="6">SC8812_S17_10</strain>
    </source>
</reference>
<evidence type="ECO:0000256" key="4">
    <source>
        <dbReference type="SAM" id="Phobius"/>
    </source>
</evidence>
<protein>
    <submittedName>
        <fullName evidence="6">Class I SAM-dependent methyltransferase</fullName>
    </submittedName>
</protein>
<keyword evidence="4" id="KW-0812">Transmembrane</keyword>
<comment type="caution">
    <text evidence="6">The sequence shown here is derived from an EMBL/GenBank/DDBJ whole genome shotgun (WGS) entry which is preliminary data.</text>
</comment>
<dbReference type="Proteomes" id="UP000612893">
    <property type="component" value="Unassembled WGS sequence"/>
</dbReference>
<keyword evidence="4" id="KW-0472">Membrane</keyword>
<keyword evidence="7" id="KW-1185">Reference proteome</keyword>
<dbReference type="Pfam" id="PF08241">
    <property type="entry name" value="Methyltransf_11"/>
    <property type="match status" value="1"/>
</dbReference>
<evidence type="ECO:0000259" key="5">
    <source>
        <dbReference type="Pfam" id="PF08241"/>
    </source>
</evidence>
<dbReference type="RefSeq" id="WP_338201303.1">
    <property type="nucleotide sequence ID" value="NZ_JAEKNR010000105.1"/>
</dbReference>
<feature type="transmembrane region" description="Helical" evidence="4">
    <location>
        <begin position="303"/>
        <end position="321"/>
    </location>
</feature>
<dbReference type="Gene3D" id="3.40.50.150">
    <property type="entry name" value="Vaccinia Virus protein VP39"/>
    <property type="match status" value="1"/>
</dbReference>
<evidence type="ECO:0000313" key="6">
    <source>
        <dbReference type="EMBL" id="MBJ7598369.1"/>
    </source>
</evidence>
<dbReference type="PANTHER" id="PTHR44942:SF4">
    <property type="entry name" value="METHYLTRANSFERASE TYPE 11 DOMAIN-CONTAINING PROTEIN"/>
    <property type="match status" value="1"/>
</dbReference>
<evidence type="ECO:0000313" key="7">
    <source>
        <dbReference type="Proteomes" id="UP000612893"/>
    </source>
</evidence>
<evidence type="ECO:0000256" key="2">
    <source>
        <dbReference type="ARBA" id="ARBA00022603"/>
    </source>
</evidence>
<dbReference type="AlphaFoldDB" id="A0A934N975"/>
<evidence type="ECO:0000256" key="1">
    <source>
        <dbReference type="ARBA" id="ARBA00008361"/>
    </source>
</evidence>
<keyword evidence="3" id="KW-0808">Transferase</keyword>
<proteinExistence type="inferred from homology"/>
<dbReference type="SUPFAM" id="SSF53335">
    <property type="entry name" value="S-adenosyl-L-methionine-dependent methyltransferases"/>
    <property type="match status" value="1"/>
</dbReference>
<feature type="domain" description="Methyltransferase type 11" evidence="5">
    <location>
        <begin position="60"/>
        <end position="152"/>
    </location>
</feature>
<dbReference type="PANTHER" id="PTHR44942">
    <property type="entry name" value="METHYLTRANSF_11 DOMAIN-CONTAINING PROTEIN"/>
    <property type="match status" value="1"/>
</dbReference>
<dbReference type="CDD" id="cd02440">
    <property type="entry name" value="AdoMet_MTases"/>
    <property type="match status" value="1"/>
</dbReference>
<accession>A0A934N975</accession>
<dbReference type="InterPro" id="IPR029063">
    <property type="entry name" value="SAM-dependent_MTases_sf"/>
</dbReference>
<evidence type="ECO:0000256" key="3">
    <source>
        <dbReference type="ARBA" id="ARBA00022679"/>
    </source>
</evidence>
<keyword evidence="2 6" id="KW-0489">Methyltransferase</keyword>
<comment type="similarity">
    <text evidence="1">Belongs to the methyltransferase superfamily.</text>
</comment>